<feature type="chain" id="PRO_5007894605" evidence="4">
    <location>
        <begin position="19"/>
        <end position="408"/>
    </location>
</feature>
<gene>
    <name evidence="6" type="ORF">SPI_02603</name>
</gene>
<keyword evidence="2" id="KW-0479">Metal-binding</keyword>
<dbReference type="GO" id="GO:0008252">
    <property type="term" value="F:nucleotidase activity"/>
    <property type="evidence" value="ECO:0007669"/>
    <property type="project" value="InterPro"/>
</dbReference>
<evidence type="ECO:0000313" key="7">
    <source>
        <dbReference type="Proteomes" id="UP000076874"/>
    </source>
</evidence>
<sequence>MRLAILAATAALATGVRGANVLITNDDGFGTANIRELYHAMRALGHNCYIVASSTDQSAQGGRIVFTNNAKLTDDAEFGIVKKGAPSIGTDPADDHIWYYNGSPAVQVLVALDYVLPTFANFSTPDLVLAGPNYGLNDGPFLYTMSGTMGATYTAVGRGIPAMAFAAVYGTHTPYYRTNASTTAGLQDPATITGRLAANLAQAFIDKAAARNKDNNSGGGRILPLGYGVSVNIPFITSFTDATCVNPPFVRARINGGGAFTSSAVYDRAKKTFGPANHVDDGVTTCVNGDCSLPSEAEVLNAGCQSSVVLFTNDYDAPYAGGHNSGSLADPYSALLPDLVQPHNATELVGGLGRNASVQGTTAGGASVAALSSSSSSSSKQSNGSQRSQAPSVLLWLVSVAGVAVCLT</sequence>
<dbReference type="STRING" id="1081102.A0A167Y491"/>
<evidence type="ECO:0000256" key="1">
    <source>
        <dbReference type="ARBA" id="ARBA00011062"/>
    </source>
</evidence>
<keyword evidence="7" id="KW-1185">Reference proteome</keyword>
<feature type="signal peptide" evidence="4">
    <location>
        <begin position="1"/>
        <end position="18"/>
    </location>
</feature>
<dbReference type="PANTHER" id="PTHR30457:SF0">
    <property type="entry name" value="PHOSPHATASE, PUTATIVE (AFU_ORTHOLOGUE AFUA_4G01070)-RELATED"/>
    <property type="match status" value="1"/>
</dbReference>
<name>A0A167Y491_9HYPO</name>
<evidence type="ECO:0000256" key="3">
    <source>
        <dbReference type="ARBA" id="ARBA00022801"/>
    </source>
</evidence>
<dbReference type="EMBL" id="AZHD01000003">
    <property type="protein sequence ID" value="OAA65816.1"/>
    <property type="molecule type" value="Genomic_DNA"/>
</dbReference>
<keyword evidence="4" id="KW-0732">Signal</keyword>
<dbReference type="InterPro" id="IPR036523">
    <property type="entry name" value="SurE-like_sf"/>
</dbReference>
<protein>
    <submittedName>
        <fullName evidence="6">Acid phosphatase</fullName>
    </submittedName>
</protein>
<evidence type="ECO:0000313" key="6">
    <source>
        <dbReference type="EMBL" id="OAA65816.1"/>
    </source>
</evidence>
<evidence type="ECO:0000259" key="5">
    <source>
        <dbReference type="Pfam" id="PF01975"/>
    </source>
</evidence>
<dbReference type="AlphaFoldDB" id="A0A167Y491"/>
<organism evidence="6 7">
    <name type="scientific">Niveomyces insectorum RCEF 264</name>
    <dbReference type="NCBI Taxonomy" id="1081102"/>
    <lineage>
        <taxon>Eukaryota</taxon>
        <taxon>Fungi</taxon>
        <taxon>Dikarya</taxon>
        <taxon>Ascomycota</taxon>
        <taxon>Pezizomycotina</taxon>
        <taxon>Sordariomycetes</taxon>
        <taxon>Hypocreomycetidae</taxon>
        <taxon>Hypocreales</taxon>
        <taxon>Cordycipitaceae</taxon>
        <taxon>Niveomyces</taxon>
    </lineage>
</organism>
<accession>A0A167Y491</accession>
<dbReference type="SUPFAM" id="SSF64167">
    <property type="entry name" value="SurE-like"/>
    <property type="match status" value="1"/>
</dbReference>
<dbReference type="Pfam" id="PF01975">
    <property type="entry name" value="SurE"/>
    <property type="match status" value="1"/>
</dbReference>
<proteinExistence type="inferred from homology"/>
<evidence type="ECO:0000256" key="4">
    <source>
        <dbReference type="SAM" id="SignalP"/>
    </source>
</evidence>
<dbReference type="PANTHER" id="PTHR30457">
    <property type="entry name" value="5'-NUCLEOTIDASE SURE"/>
    <property type="match status" value="1"/>
</dbReference>
<feature type="domain" description="Survival protein SurE-like phosphatase/nucleotidase" evidence="5">
    <location>
        <begin position="21"/>
        <end position="234"/>
    </location>
</feature>
<keyword evidence="3" id="KW-0378">Hydrolase</keyword>
<dbReference type="Proteomes" id="UP000076874">
    <property type="component" value="Unassembled WGS sequence"/>
</dbReference>
<dbReference type="InterPro" id="IPR002828">
    <property type="entry name" value="SurE-like_Pase/nucleotidase"/>
</dbReference>
<dbReference type="GO" id="GO:0046872">
    <property type="term" value="F:metal ion binding"/>
    <property type="evidence" value="ECO:0007669"/>
    <property type="project" value="UniProtKB-KW"/>
</dbReference>
<comment type="similarity">
    <text evidence="1">Belongs to the SurE nucleotidase family.</text>
</comment>
<dbReference type="Gene3D" id="3.40.1210.10">
    <property type="entry name" value="Survival protein SurE-like phosphatase/nucleotidase"/>
    <property type="match status" value="1"/>
</dbReference>
<comment type="caution">
    <text evidence="6">The sequence shown here is derived from an EMBL/GenBank/DDBJ whole genome shotgun (WGS) entry which is preliminary data.</text>
</comment>
<evidence type="ECO:0000256" key="2">
    <source>
        <dbReference type="ARBA" id="ARBA00022723"/>
    </source>
</evidence>
<dbReference type="InterPro" id="IPR030048">
    <property type="entry name" value="SurE"/>
</dbReference>
<reference evidence="6 7" key="1">
    <citation type="journal article" date="2016" name="Genome Biol. Evol.">
        <title>Divergent and convergent evolution of fungal pathogenicity.</title>
        <authorList>
            <person name="Shang Y."/>
            <person name="Xiao G."/>
            <person name="Zheng P."/>
            <person name="Cen K."/>
            <person name="Zhan S."/>
            <person name="Wang C."/>
        </authorList>
    </citation>
    <scope>NUCLEOTIDE SEQUENCE [LARGE SCALE GENOMIC DNA]</scope>
    <source>
        <strain evidence="6 7">RCEF 264</strain>
    </source>
</reference>
<dbReference type="OrthoDB" id="4018688at2759"/>